<protein>
    <submittedName>
        <fullName evidence="1">Uncharacterized protein</fullName>
    </submittedName>
</protein>
<organism evidence="1">
    <name type="scientific">Rhizophora mucronata</name>
    <name type="common">Asiatic mangrove</name>
    <dbReference type="NCBI Taxonomy" id="61149"/>
    <lineage>
        <taxon>Eukaryota</taxon>
        <taxon>Viridiplantae</taxon>
        <taxon>Streptophyta</taxon>
        <taxon>Embryophyta</taxon>
        <taxon>Tracheophyta</taxon>
        <taxon>Spermatophyta</taxon>
        <taxon>Magnoliopsida</taxon>
        <taxon>eudicotyledons</taxon>
        <taxon>Gunneridae</taxon>
        <taxon>Pentapetalae</taxon>
        <taxon>rosids</taxon>
        <taxon>fabids</taxon>
        <taxon>Malpighiales</taxon>
        <taxon>Rhizophoraceae</taxon>
        <taxon>Rhizophora</taxon>
    </lineage>
</organism>
<proteinExistence type="predicted"/>
<sequence>MVFEVACFGEVDAFFEVGFETSLDLGQMAMGRFQILNLA</sequence>
<reference evidence="1" key="1">
    <citation type="submission" date="2018-02" db="EMBL/GenBank/DDBJ databases">
        <title>Rhizophora mucronata_Transcriptome.</title>
        <authorList>
            <person name="Meera S.P."/>
            <person name="Sreeshan A."/>
            <person name="Augustine A."/>
        </authorList>
    </citation>
    <scope>NUCLEOTIDE SEQUENCE</scope>
    <source>
        <tissue evidence="1">Leaf</tissue>
    </source>
</reference>
<evidence type="ECO:0000313" key="1">
    <source>
        <dbReference type="EMBL" id="MBW83745.1"/>
    </source>
</evidence>
<accession>A0A2P2IRA3</accession>
<dbReference type="EMBL" id="GGEC01003262">
    <property type="protein sequence ID" value="MBW83745.1"/>
    <property type="molecule type" value="Transcribed_RNA"/>
</dbReference>
<name>A0A2P2IRA3_RHIMU</name>
<dbReference type="AlphaFoldDB" id="A0A2P2IRA3"/>